<accession>A0A1Q2CVD8</accession>
<dbReference type="GO" id="GO:0016042">
    <property type="term" value="P:lipid catabolic process"/>
    <property type="evidence" value="ECO:0007669"/>
    <property type="project" value="UniProtKB-UniRule"/>
</dbReference>
<dbReference type="Pfam" id="PF01734">
    <property type="entry name" value="Patatin"/>
    <property type="match status" value="1"/>
</dbReference>
<organism evidence="4 5">
    <name type="scientific">Tessaracoccus flavescens</name>
    <dbReference type="NCBI Taxonomy" id="399497"/>
    <lineage>
        <taxon>Bacteria</taxon>
        <taxon>Bacillati</taxon>
        <taxon>Actinomycetota</taxon>
        <taxon>Actinomycetes</taxon>
        <taxon>Propionibacteriales</taxon>
        <taxon>Propionibacteriaceae</taxon>
        <taxon>Tessaracoccus</taxon>
    </lineage>
</organism>
<keyword evidence="2" id="KW-0378">Hydrolase</keyword>
<dbReference type="Proteomes" id="UP000188235">
    <property type="component" value="Chromosome"/>
</dbReference>
<dbReference type="KEGG" id="tfa:BW733_03770"/>
<feature type="active site" description="Nucleophile" evidence="2">
    <location>
        <position position="46"/>
    </location>
</feature>
<evidence type="ECO:0000256" key="1">
    <source>
        <dbReference type="ARBA" id="ARBA00023098"/>
    </source>
</evidence>
<dbReference type="PROSITE" id="PS51635">
    <property type="entry name" value="PNPLA"/>
    <property type="match status" value="1"/>
</dbReference>
<protein>
    <submittedName>
        <fullName evidence="4">Patatin family protein</fullName>
    </submittedName>
</protein>
<feature type="short sequence motif" description="DGA/G" evidence="2">
    <location>
        <begin position="171"/>
        <end position="173"/>
    </location>
</feature>
<feature type="domain" description="PNPLA" evidence="3">
    <location>
        <begin position="13"/>
        <end position="186"/>
    </location>
</feature>
<reference evidence="4 5" key="1">
    <citation type="journal article" date="2008" name="Int. J. Syst. Evol. Microbiol.">
        <title>Tessaracoccus flavescens sp. nov., isolated from marine sediment.</title>
        <authorList>
            <person name="Lee D.W."/>
            <person name="Lee S.D."/>
        </authorList>
    </citation>
    <scope>NUCLEOTIDE SEQUENCE [LARGE SCALE GENOMIC DNA]</scope>
    <source>
        <strain evidence="4 5">SST-39T</strain>
    </source>
</reference>
<dbReference type="Pfam" id="PF19890">
    <property type="entry name" value="DUF6363"/>
    <property type="match status" value="1"/>
</dbReference>
<proteinExistence type="predicted"/>
<keyword evidence="2" id="KW-0442">Lipid degradation</keyword>
<dbReference type="CDD" id="cd07208">
    <property type="entry name" value="Pat_hypo_Ecoli_yjju_like"/>
    <property type="match status" value="1"/>
</dbReference>
<evidence type="ECO:0000313" key="5">
    <source>
        <dbReference type="Proteomes" id="UP000188235"/>
    </source>
</evidence>
<evidence type="ECO:0000313" key="4">
    <source>
        <dbReference type="EMBL" id="AQP50082.1"/>
    </source>
</evidence>
<name>A0A1Q2CVD8_9ACTN</name>
<dbReference type="InterPro" id="IPR045943">
    <property type="entry name" value="DUF6363"/>
</dbReference>
<dbReference type="EMBL" id="CP019607">
    <property type="protein sequence ID" value="AQP50082.1"/>
    <property type="molecule type" value="Genomic_DNA"/>
</dbReference>
<dbReference type="GO" id="GO:0016787">
    <property type="term" value="F:hydrolase activity"/>
    <property type="evidence" value="ECO:0007669"/>
    <property type="project" value="UniProtKB-UniRule"/>
</dbReference>
<evidence type="ECO:0000259" key="3">
    <source>
        <dbReference type="PROSITE" id="PS51635"/>
    </source>
</evidence>
<dbReference type="InterPro" id="IPR037483">
    <property type="entry name" value="YjjU-like"/>
</dbReference>
<dbReference type="InterPro" id="IPR016035">
    <property type="entry name" value="Acyl_Trfase/lysoPLipase"/>
</dbReference>
<dbReference type="InterPro" id="IPR002641">
    <property type="entry name" value="PNPLA_dom"/>
</dbReference>
<dbReference type="AlphaFoldDB" id="A0A1Q2CVD8"/>
<feature type="active site" description="Proton acceptor" evidence="2">
    <location>
        <position position="171"/>
    </location>
</feature>
<feature type="short sequence motif" description="GXSXG" evidence="2">
    <location>
        <begin position="44"/>
        <end position="48"/>
    </location>
</feature>
<evidence type="ECO:0000256" key="2">
    <source>
        <dbReference type="PROSITE-ProRule" id="PRU01161"/>
    </source>
</evidence>
<dbReference type="SUPFAM" id="SSF52151">
    <property type="entry name" value="FabD/lysophospholipase-like"/>
    <property type="match status" value="1"/>
</dbReference>
<keyword evidence="1 2" id="KW-0443">Lipid metabolism</keyword>
<comment type="caution">
    <text evidence="2">Lacks conserved residue(s) required for the propagation of feature annotation.</text>
</comment>
<sequence length="296" mass="32666">MTNLESNVTDTALIFEGGGMRASYSSGVLAVLLGAGIHCDWVGGISAGSSCLVNYLGRDAARAERSFVDFAAEPQFGNWRTWAQGKGVFNAEWIYEQTSAPDQPLPFDFDTFRRNPAQLAIGAIRCDDGEMVYWGRDDIDDQLALMKRVRASSTMPGLMPLTMIDDVAYCDGALGPTGGFAVDAAKAAGYEKFLVVMTRERGYRKPTARFPAAYRALFRRYPGIARGLLARPANYNRTLDELAQLERAGRALLLFPDQMPISNSERRVPVLRSVFRAGRKQAEREMGAIKEFVELP</sequence>
<dbReference type="RefSeq" id="WP_077348014.1">
    <property type="nucleotide sequence ID" value="NZ_CP019607.1"/>
</dbReference>
<dbReference type="OrthoDB" id="9802424at2"/>
<dbReference type="Gene3D" id="3.40.1090.10">
    <property type="entry name" value="Cytosolic phospholipase A2 catalytic domain"/>
    <property type="match status" value="1"/>
</dbReference>
<gene>
    <name evidence="4" type="ORF">BW733_03770</name>
</gene>
<keyword evidence="5" id="KW-1185">Reference proteome</keyword>